<keyword evidence="1" id="KW-1133">Transmembrane helix</keyword>
<evidence type="ECO:0000313" key="3">
    <source>
        <dbReference type="Proteomes" id="UP000008983"/>
    </source>
</evidence>
<keyword evidence="1" id="KW-0472">Membrane</keyword>
<proteinExistence type="predicted"/>
<gene>
    <name evidence="2" type="ORF">IMG5_021840</name>
</gene>
<protein>
    <recommendedName>
        <fullName evidence="4">Transmembrane protein</fullName>
    </recommendedName>
</protein>
<evidence type="ECO:0000313" key="2">
    <source>
        <dbReference type="EMBL" id="EGR34164.1"/>
    </source>
</evidence>
<dbReference type="RefSeq" id="XP_004039468.1">
    <property type="nucleotide sequence ID" value="XM_004039420.1"/>
</dbReference>
<keyword evidence="3" id="KW-1185">Reference proteome</keyword>
<dbReference type="InParanoid" id="G0QKU0"/>
<evidence type="ECO:0000256" key="1">
    <source>
        <dbReference type="SAM" id="Phobius"/>
    </source>
</evidence>
<reference evidence="2 3" key="1">
    <citation type="submission" date="2011-07" db="EMBL/GenBank/DDBJ databases">
        <authorList>
            <person name="Coyne R."/>
            <person name="Brami D."/>
            <person name="Johnson J."/>
            <person name="Hostetler J."/>
            <person name="Hannick L."/>
            <person name="Clark T."/>
            <person name="Cassidy-Hanley D."/>
            <person name="Inman J."/>
        </authorList>
    </citation>
    <scope>NUCLEOTIDE SEQUENCE [LARGE SCALE GENOMIC DNA]</scope>
    <source>
        <strain evidence="2 3">G5</strain>
    </source>
</reference>
<keyword evidence="1" id="KW-0812">Transmembrane</keyword>
<dbReference type="Proteomes" id="UP000008983">
    <property type="component" value="Unassembled WGS sequence"/>
</dbReference>
<evidence type="ECO:0008006" key="4">
    <source>
        <dbReference type="Google" id="ProtNLM"/>
    </source>
</evidence>
<accession>G0QKU0</accession>
<organism evidence="2 3">
    <name type="scientific">Ichthyophthirius multifiliis</name>
    <name type="common">White spot disease agent</name>
    <name type="synonym">Ich</name>
    <dbReference type="NCBI Taxonomy" id="5932"/>
    <lineage>
        <taxon>Eukaryota</taxon>
        <taxon>Sar</taxon>
        <taxon>Alveolata</taxon>
        <taxon>Ciliophora</taxon>
        <taxon>Intramacronucleata</taxon>
        <taxon>Oligohymenophorea</taxon>
        <taxon>Hymenostomatida</taxon>
        <taxon>Ophryoglenina</taxon>
        <taxon>Ichthyophthirius</taxon>
    </lineage>
</organism>
<name>G0QKU0_ICHMU</name>
<sequence>MMKFIRKLFQKKILKCFIFMQIQMMIILFQQILMKEILLVVQNQEIKKSYLRIKVFYNQINQTLNKLVQIFLKNVLHFYKFKEFLKQMKFQYLFKIVNKKFN</sequence>
<dbReference type="EMBL" id="GL983190">
    <property type="protein sequence ID" value="EGR34164.1"/>
    <property type="molecule type" value="Genomic_DNA"/>
</dbReference>
<dbReference type="AlphaFoldDB" id="G0QKU0"/>
<feature type="transmembrane region" description="Helical" evidence="1">
    <location>
        <begin position="12"/>
        <end position="33"/>
    </location>
</feature>
<dbReference type="GeneID" id="14910350"/>